<evidence type="ECO:0000313" key="3">
    <source>
        <dbReference type="EMBL" id="RUS25443.1"/>
    </source>
</evidence>
<evidence type="ECO:0000256" key="1">
    <source>
        <dbReference type="SAM" id="SignalP"/>
    </source>
</evidence>
<comment type="caution">
    <text evidence="3">The sequence shown here is derived from an EMBL/GenBank/DDBJ whole genome shotgun (WGS) entry which is preliminary data.</text>
</comment>
<feature type="domain" description="FAS1" evidence="2">
    <location>
        <begin position="172"/>
        <end position="328"/>
    </location>
</feature>
<feature type="domain" description="FAS1" evidence="2">
    <location>
        <begin position="32"/>
        <end position="169"/>
    </location>
</feature>
<dbReference type="SMART" id="SM00554">
    <property type="entry name" value="FAS1"/>
    <property type="match status" value="3"/>
</dbReference>
<dbReference type="Gene3D" id="2.30.180.10">
    <property type="entry name" value="FAS1 domain"/>
    <property type="match status" value="3"/>
</dbReference>
<protein>
    <submittedName>
        <fullName evidence="3">FAS1 domain-containing protein</fullName>
    </submittedName>
</protein>
<name>A0A433Q6M7_9FUNG</name>
<dbReference type="Proteomes" id="UP000274822">
    <property type="component" value="Unassembled WGS sequence"/>
</dbReference>
<keyword evidence="1" id="KW-0732">Signal</keyword>
<feature type="signal peptide" evidence="1">
    <location>
        <begin position="1"/>
        <end position="17"/>
    </location>
</feature>
<dbReference type="GO" id="GO:0016236">
    <property type="term" value="P:macroautophagy"/>
    <property type="evidence" value="ECO:0007669"/>
    <property type="project" value="TreeGrafter"/>
</dbReference>
<sequence length="469" mass="51472">MIPVAIGLFFFIFLVVGLTSNSTSPVNRATPPGRIVDVLDEDPRFTTLVATLRRNGLASYLNAVEGATFFAPTDNAFHGQNGQFTHETLLYHLLPVRVNGGGLTNGLVLETDLIKAGSLGETGHIGQRVKIERTGSWWTGEKVVVGGAPVVQMDKGAENGVIHVLDKVLVPPHELSDAAAAFPTLTTFSELLDASGLHSFFSQSKPYTIFAPESNAFGRFTPFQMAYLKHKLGSEDAQILIKQHVYEGLLFSSEIQSRQCNHHFSGRRGEGGVSLCFSRILLDPVLQGNPLQFRRHWFNSDIEINNGLVKSRDILASNGLLHSISTIFIPADLNFTTRKYLIGQDVSQFVTFLDEAGLGHFLDGTESVGPVTFLAPIDDAFAQLPANATERKRWMEYHIVAGKMDLDALEDGQLIETELVEEGLGGKRQRVKVEFVGRNVLFNQVEIVKGPGGLFRGLGYVLWVAVNIR</sequence>
<dbReference type="GO" id="GO:0005615">
    <property type="term" value="C:extracellular space"/>
    <property type="evidence" value="ECO:0007669"/>
    <property type="project" value="TreeGrafter"/>
</dbReference>
<dbReference type="Pfam" id="PF02469">
    <property type="entry name" value="Fasciclin"/>
    <property type="match status" value="3"/>
</dbReference>
<evidence type="ECO:0000313" key="4">
    <source>
        <dbReference type="Proteomes" id="UP000274822"/>
    </source>
</evidence>
<reference evidence="3 4" key="1">
    <citation type="journal article" date="2018" name="New Phytol.">
        <title>Phylogenomics of Endogonaceae and evolution of mycorrhizas within Mucoromycota.</title>
        <authorList>
            <person name="Chang Y."/>
            <person name="Desiro A."/>
            <person name="Na H."/>
            <person name="Sandor L."/>
            <person name="Lipzen A."/>
            <person name="Clum A."/>
            <person name="Barry K."/>
            <person name="Grigoriev I.V."/>
            <person name="Martin F.M."/>
            <person name="Stajich J.E."/>
            <person name="Smith M.E."/>
            <person name="Bonito G."/>
            <person name="Spatafora J.W."/>
        </authorList>
    </citation>
    <scope>NUCLEOTIDE SEQUENCE [LARGE SCALE GENOMIC DNA]</scope>
    <source>
        <strain evidence="3 4">AD002</strain>
    </source>
</reference>
<dbReference type="GO" id="GO:0000329">
    <property type="term" value="C:fungal-type vacuole membrane"/>
    <property type="evidence" value="ECO:0007669"/>
    <property type="project" value="TreeGrafter"/>
</dbReference>
<proteinExistence type="predicted"/>
<dbReference type="AlphaFoldDB" id="A0A433Q6M7"/>
<dbReference type="PANTHER" id="PTHR10900:SF77">
    <property type="entry name" value="FI19380P1"/>
    <property type="match status" value="1"/>
</dbReference>
<accession>A0A433Q6M7</accession>
<feature type="domain" description="FAS1" evidence="2">
    <location>
        <begin position="333"/>
        <end position="466"/>
    </location>
</feature>
<dbReference type="PROSITE" id="PS50213">
    <property type="entry name" value="FAS1"/>
    <property type="match status" value="3"/>
</dbReference>
<dbReference type="SUPFAM" id="SSF82153">
    <property type="entry name" value="FAS1 domain"/>
    <property type="match status" value="3"/>
</dbReference>
<dbReference type="InterPro" id="IPR050904">
    <property type="entry name" value="Adhesion/Biosynth-related"/>
</dbReference>
<evidence type="ECO:0000259" key="2">
    <source>
        <dbReference type="PROSITE" id="PS50213"/>
    </source>
</evidence>
<dbReference type="PANTHER" id="PTHR10900">
    <property type="entry name" value="PERIOSTIN-RELATED"/>
    <property type="match status" value="1"/>
</dbReference>
<feature type="chain" id="PRO_5019132469" evidence="1">
    <location>
        <begin position="18"/>
        <end position="469"/>
    </location>
</feature>
<keyword evidence="4" id="KW-1185">Reference proteome</keyword>
<organism evidence="3 4">
    <name type="scientific">Jimgerdemannia flammicorona</name>
    <dbReference type="NCBI Taxonomy" id="994334"/>
    <lineage>
        <taxon>Eukaryota</taxon>
        <taxon>Fungi</taxon>
        <taxon>Fungi incertae sedis</taxon>
        <taxon>Mucoromycota</taxon>
        <taxon>Mucoromycotina</taxon>
        <taxon>Endogonomycetes</taxon>
        <taxon>Endogonales</taxon>
        <taxon>Endogonaceae</taxon>
        <taxon>Jimgerdemannia</taxon>
    </lineage>
</organism>
<gene>
    <name evidence="3" type="ORF">BC938DRAFT_472172</name>
</gene>
<dbReference type="InterPro" id="IPR036378">
    <property type="entry name" value="FAS1_dom_sf"/>
</dbReference>
<dbReference type="EMBL" id="RBNJ01012970">
    <property type="protein sequence ID" value="RUS25443.1"/>
    <property type="molecule type" value="Genomic_DNA"/>
</dbReference>
<dbReference type="InterPro" id="IPR000782">
    <property type="entry name" value="FAS1_domain"/>
</dbReference>